<keyword evidence="2" id="KW-0805">Transcription regulation</keyword>
<evidence type="ECO:0000313" key="7">
    <source>
        <dbReference type="EMBL" id="PPQ26714.1"/>
    </source>
</evidence>
<evidence type="ECO:0000256" key="1">
    <source>
        <dbReference type="ARBA" id="ARBA00010641"/>
    </source>
</evidence>
<sequence length="193" mass="21779">MTWNTLRELLVDQYDDFRKRLTRRLGSAELADESLNETWLRLHRGDEAGVVRSPAGYLLRMATNIATDHRRAENRRARRSDVRDALEVLPDPAPSPEREVAARSEVKALHRAIAALPHRSREILIAGRVKGLSQNEIADRFGITPRMVRMELRRALDHCEAFLDGDAGGPDRSIDTIENERAVQAIAAKAGRE</sequence>
<evidence type="ECO:0000256" key="3">
    <source>
        <dbReference type="ARBA" id="ARBA00023082"/>
    </source>
</evidence>
<dbReference type="InterPro" id="IPR014284">
    <property type="entry name" value="RNA_pol_sigma-70_dom"/>
</dbReference>
<dbReference type="PANTHER" id="PTHR43133:SF63">
    <property type="entry name" value="RNA POLYMERASE SIGMA FACTOR FECI-RELATED"/>
    <property type="match status" value="1"/>
</dbReference>
<gene>
    <name evidence="7" type="ORF">CCR94_21610</name>
</gene>
<dbReference type="InterPro" id="IPR036388">
    <property type="entry name" value="WH-like_DNA-bd_sf"/>
</dbReference>
<dbReference type="SUPFAM" id="SSF88659">
    <property type="entry name" value="Sigma3 and sigma4 domains of RNA polymerase sigma factors"/>
    <property type="match status" value="1"/>
</dbReference>
<dbReference type="OrthoDB" id="9794372at2"/>
<dbReference type="Proteomes" id="UP000239089">
    <property type="component" value="Unassembled WGS sequence"/>
</dbReference>
<dbReference type="SUPFAM" id="SSF88946">
    <property type="entry name" value="Sigma2 domain of RNA polymerase sigma factors"/>
    <property type="match status" value="1"/>
</dbReference>
<dbReference type="GO" id="GO:0003677">
    <property type="term" value="F:DNA binding"/>
    <property type="evidence" value="ECO:0007669"/>
    <property type="project" value="InterPro"/>
</dbReference>
<dbReference type="Pfam" id="PF04542">
    <property type="entry name" value="Sigma70_r2"/>
    <property type="match status" value="1"/>
</dbReference>
<evidence type="ECO:0000313" key="8">
    <source>
        <dbReference type="Proteomes" id="UP000239089"/>
    </source>
</evidence>
<feature type="domain" description="RNA polymerase sigma-70 region 2" evidence="5">
    <location>
        <begin position="15"/>
        <end position="76"/>
    </location>
</feature>
<proteinExistence type="inferred from homology"/>
<evidence type="ECO:0000256" key="4">
    <source>
        <dbReference type="ARBA" id="ARBA00023163"/>
    </source>
</evidence>
<evidence type="ECO:0000259" key="5">
    <source>
        <dbReference type="Pfam" id="PF04542"/>
    </source>
</evidence>
<protein>
    <recommendedName>
        <fullName evidence="9">RNA polymerase subunit sigma-70</fullName>
    </recommendedName>
</protein>
<dbReference type="InterPro" id="IPR007627">
    <property type="entry name" value="RNA_pol_sigma70_r2"/>
</dbReference>
<dbReference type="EMBL" id="NHSJ01000131">
    <property type="protein sequence ID" value="PPQ26714.1"/>
    <property type="molecule type" value="Genomic_DNA"/>
</dbReference>
<dbReference type="GO" id="GO:0016987">
    <property type="term" value="F:sigma factor activity"/>
    <property type="evidence" value="ECO:0007669"/>
    <property type="project" value="UniProtKB-KW"/>
</dbReference>
<evidence type="ECO:0008006" key="9">
    <source>
        <dbReference type="Google" id="ProtNLM"/>
    </source>
</evidence>
<dbReference type="InterPro" id="IPR013249">
    <property type="entry name" value="RNA_pol_sigma70_r4_t2"/>
</dbReference>
<comment type="similarity">
    <text evidence="1">Belongs to the sigma-70 factor family. ECF subfamily.</text>
</comment>
<dbReference type="Gene3D" id="1.10.10.10">
    <property type="entry name" value="Winged helix-like DNA-binding domain superfamily/Winged helix DNA-binding domain"/>
    <property type="match status" value="1"/>
</dbReference>
<keyword evidence="3" id="KW-0731">Sigma factor</keyword>
<name>A0A2S6MWH3_9HYPH</name>
<dbReference type="Pfam" id="PF08281">
    <property type="entry name" value="Sigma70_r4_2"/>
    <property type="match status" value="1"/>
</dbReference>
<comment type="caution">
    <text evidence="7">The sequence shown here is derived from an EMBL/GenBank/DDBJ whole genome shotgun (WGS) entry which is preliminary data.</text>
</comment>
<dbReference type="NCBIfam" id="TIGR02937">
    <property type="entry name" value="sigma70-ECF"/>
    <property type="match status" value="1"/>
</dbReference>
<dbReference type="Gene3D" id="1.10.1740.10">
    <property type="match status" value="1"/>
</dbReference>
<dbReference type="InterPro" id="IPR039425">
    <property type="entry name" value="RNA_pol_sigma-70-like"/>
</dbReference>
<dbReference type="GO" id="GO:0006352">
    <property type="term" value="P:DNA-templated transcription initiation"/>
    <property type="evidence" value="ECO:0007669"/>
    <property type="project" value="InterPro"/>
</dbReference>
<dbReference type="InterPro" id="IPR013324">
    <property type="entry name" value="RNA_pol_sigma_r3/r4-like"/>
</dbReference>
<evidence type="ECO:0000259" key="6">
    <source>
        <dbReference type="Pfam" id="PF08281"/>
    </source>
</evidence>
<keyword evidence="4" id="KW-0804">Transcription</keyword>
<dbReference type="InterPro" id="IPR013325">
    <property type="entry name" value="RNA_pol_sigma_r2"/>
</dbReference>
<dbReference type="PANTHER" id="PTHR43133">
    <property type="entry name" value="RNA POLYMERASE ECF-TYPE SIGMA FACTO"/>
    <property type="match status" value="1"/>
</dbReference>
<accession>A0A2S6MWH3</accession>
<dbReference type="CDD" id="cd06171">
    <property type="entry name" value="Sigma70_r4"/>
    <property type="match status" value="1"/>
</dbReference>
<feature type="domain" description="RNA polymerase sigma factor 70 region 4 type 2" evidence="6">
    <location>
        <begin position="108"/>
        <end position="159"/>
    </location>
</feature>
<keyword evidence="8" id="KW-1185">Reference proteome</keyword>
<organism evidence="7 8">
    <name type="scientific">Rhodoblastus sphagnicola</name>
    <dbReference type="NCBI Taxonomy" id="333368"/>
    <lineage>
        <taxon>Bacteria</taxon>
        <taxon>Pseudomonadati</taxon>
        <taxon>Pseudomonadota</taxon>
        <taxon>Alphaproteobacteria</taxon>
        <taxon>Hyphomicrobiales</taxon>
        <taxon>Rhodoblastaceae</taxon>
        <taxon>Rhodoblastus</taxon>
    </lineage>
</organism>
<dbReference type="AlphaFoldDB" id="A0A2S6MWH3"/>
<evidence type="ECO:0000256" key="2">
    <source>
        <dbReference type="ARBA" id="ARBA00023015"/>
    </source>
</evidence>
<reference evidence="7 8" key="1">
    <citation type="journal article" date="2018" name="Arch. Microbiol.">
        <title>New insights into the metabolic potential of the phototrophic purple bacterium Rhodopila globiformis DSM 161(T) from its draft genome sequence and evidence for a vanadium-dependent nitrogenase.</title>
        <authorList>
            <person name="Imhoff J.F."/>
            <person name="Rahn T."/>
            <person name="Kunzel S."/>
            <person name="Neulinger S.C."/>
        </authorList>
    </citation>
    <scope>NUCLEOTIDE SEQUENCE [LARGE SCALE GENOMIC DNA]</scope>
    <source>
        <strain evidence="7 8">DSM 16996</strain>
    </source>
</reference>
<dbReference type="RefSeq" id="WP_104510252.1">
    <property type="nucleotide sequence ID" value="NZ_JACIGC010000020.1"/>
</dbReference>